<sequence>MERGSNGRIIPLLGAILTEAFMYDLPEVFGEWPRNCLSTLSSVIIEFEENGSGVETVVLCVISVIFFPS</sequence>
<name>A0A0A9G5I3_ARUDO</name>
<dbReference type="AlphaFoldDB" id="A0A0A9G5I3"/>
<dbReference type="EMBL" id="GBRH01178144">
    <property type="protein sequence ID" value="JAE19752.1"/>
    <property type="molecule type" value="Transcribed_RNA"/>
</dbReference>
<accession>A0A0A9G5I3</accession>
<reference evidence="1" key="1">
    <citation type="submission" date="2014-09" db="EMBL/GenBank/DDBJ databases">
        <authorList>
            <person name="Magalhaes I.L.F."/>
            <person name="Oliveira U."/>
            <person name="Santos F.R."/>
            <person name="Vidigal T.H.D.A."/>
            <person name="Brescovit A.D."/>
            <person name="Santos A.J."/>
        </authorList>
    </citation>
    <scope>NUCLEOTIDE SEQUENCE</scope>
    <source>
        <tissue evidence="1">Shoot tissue taken approximately 20 cm above the soil surface</tissue>
    </source>
</reference>
<evidence type="ECO:0000313" key="1">
    <source>
        <dbReference type="EMBL" id="JAE19752.1"/>
    </source>
</evidence>
<organism evidence="1">
    <name type="scientific">Arundo donax</name>
    <name type="common">Giant reed</name>
    <name type="synonym">Donax arundinaceus</name>
    <dbReference type="NCBI Taxonomy" id="35708"/>
    <lineage>
        <taxon>Eukaryota</taxon>
        <taxon>Viridiplantae</taxon>
        <taxon>Streptophyta</taxon>
        <taxon>Embryophyta</taxon>
        <taxon>Tracheophyta</taxon>
        <taxon>Spermatophyta</taxon>
        <taxon>Magnoliopsida</taxon>
        <taxon>Liliopsida</taxon>
        <taxon>Poales</taxon>
        <taxon>Poaceae</taxon>
        <taxon>PACMAD clade</taxon>
        <taxon>Arundinoideae</taxon>
        <taxon>Arundineae</taxon>
        <taxon>Arundo</taxon>
    </lineage>
</organism>
<proteinExistence type="predicted"/>
<reference evidence="1" key="2">
    <citation type="journal article" date="2015" name="Data Brief">
        <title>Shoot transcriptome of the giant reed, Arundo donax.</title>
        <authorList>
            <person name="Barrero R.A."/>
            <person name="Guerrero F.D."/>
            <person name="Moolhuijzen P."/>
            <person name="Goolsby J.A."/>
            <person name="Tidwell J."/>
            <person name="Bellgard S.E."/>
            <person name="Bellgard M.I."/>
        </authorList>
    </citation>
    <scope>NUCLEOTIDE SEQUENCE</scope>
    <source>
        <tissue evidence="1">Shoot tissue taken approximately 20 cm above the soil surface</tissue>
    </source>
</reference>
<protein>
    <submittedName>
        <fullName evidence="1">Similar to PDR8/PEN3 (PLEIOTROPIC DRUG RESISTANCE8)</fullName>
    </submittedName>
</protein>